<dbReference type="AlphaFoldDB" id="A0A1F6XWX3"/>
<sequence>MALNKLKVSLIIVSLVALGFAAASFFVDTVPQVNSPVADGTASTVHLAIDFGDGEVKSFDFEPRGENLFILTRNKLSEEGIDVAYETFTGLGELITRIGDKRNGTGGKYWQFWVNGAYSQVGASSYIPRVGDVIEWKFTPSQQLR</sequence>
<gene>
    <name evidence="2" type="ORF">A3H53_01130</name>
</gene>
<evidence type="ECO:0000313" key="2">
    <source>
        <dbReference type="EMBL" id="OGI98604.1"/>
    </source>
</evidence>
<dbReference type="InterPro" id="IPR027954">
    <property type="entry name" value="Transcobalamin-like_C"/>
</dbReference>
<evidence type="ECO:0000259" key="1">
    <source>
        <dbReference type="Pfam" id="PF14478"/>
    </source>
</evidence>
<comment type="caution">
    <text evidence="2">The sequence shown here is derived from an EMBL/GenBank/DDBJ whole genome shotgun (WGS) entry which is preliminary data.</text>
</comment>
<protein>
    <recommendedName>
        <fullName evidence="1">Transcobalamin-like C-terminal domain-containing protein</fullName>
    </recommendedName>
</protein>
<organism evidence="2 3">
    <name type="scientific">Candidatus Nomurabacteria bacterium RIFCSPLOWO2_02_FULL_40_10</name>
    <dbReference type="NCBI Taxonomy" id="1801786"/>
    <lineage>
        <taxon>Bacteria</taxon>
        <taxon>Candidatus Nomuraibacteriota</taxon>
    </lineage>
</organism>
<dbReference type="EMBL" id="MFVK01000032">
    <property type="protein sequence ID" value="OGI98604.1"/>
    <property type="molecule type" value="Genomic_DNA"/>
</dbReference>
<evidence type="ECO:0000313" key="3">
    <source>
        <dbReference type="Proteomes" id="UP000176479"/>
    </source>
</evidence>
<dbReference type="Pfam" id="PF14478">
    <property type="entry name" value="DUF4430"/>
    <property type="match status" value="1"/>
</dbReference>
<name>A0A1F6XWX3_9BACT</name>
<dbReference type="Proteomes" id="UP000176479">
    <property type="component" value="Unassembled WGS sequence"/>
</dbReference>
<proteinExistence type="predicted"/>
<feature type="domain" description="Transcobalamin-like C-terminal" evidence="1">
    <location>
        <begin position="86"/>
        <end position="139"/>
    </location>
</feature>
<dbReference type="Gene3D" id="2.170.130.30">
    <property type="match status" value="1"/>
</dbReference>
<reference evidence="2 3" key="1">
    <citation type="journal article" date="2016" name="Nat. Commun.">
        <title>Thousands of microbial genomes shed light on interconnected biogeochemical processes in an aquifer system.</title>
        <authorList>
            <person name="Anantharaman K."/>
            <person name="Brown C.T."/>
            <person name="Hug L.A."/>
            <person name="Sharon I."/>
            <person name="Castelle C.J."/>
            <person name="Probst A.J."/>
            <person name="Thomas B.C."/>
            <person name="Singh A."/>
            <person name="Wilkins M.J."/>
            <person name="Karaoz U."/>
            <person name="Brodie E.L."/>
            <person name="Williams K.H."/>
            <person name="Hubbard S.S."/>
            <person name="Banfield J.F."/>
        </authorList>
    </citation>
    <scope>NUCLEOTIDE SEQUENCE [LARGE SCALE GENOMIC DNA]</scope>
</reference>
<accession>A0A1F6XWX3</accession>